<accession>A0A9P0EZ81</accession>
<feature type="chain" id="PRO_5040291492" evidence="1">
    <location>
        <begin position="21"/>
        <end position="118"/>
    </location>
</feature>
<dbReference type="Proteomes" id="UP001152759">
    <property type="component" value="Chromosome 2"/>
</dbReference>
<gene>
    <name evidence="2" type="ORF">BEMITA_LOCUS4541</name>
</gene>
<dbReference type="AlphaFoldDB" id="A0A9P0EZ81"/>
<organism evidence="2 3">
    <name type="scientific">Bemisia tabaci</name>
    <name type="common">Sweetpotato whitefly</name>
    <name type="synonym">Aleurodes tabaci</name>
    <dbReference type="NCBI Taxonomy" id="7038"/>
    <lineage>
        <taxon>Eukaryota</taxon>
        <taxon>Metazoa</taxon>
        <taxon>Ecdysozoa</taxon>
        <taxon>Arthropoda</taxon>
        <taxon>Hexapoda</taxon>
        <taxon>Insecta</taxon>
        <taxon>Pterygota</taxon>
        <taxon>Neoptera</taxon>
        <taxon>Paraneoptera</taxon>
        <taxon>Hemiptera</taxon>
        <taxon>Sternorrhyncha</taxon>
        <taxon>Aleyrodoidea</taxon>
        <taxon>Aleyrodidae</taxon>
        <taxon>Aleyrodinae</taxon>
        <taxon>Bemisia</taxon>
    </lineage>
</organism>
<reference evidence="2" key="1">
    <citation type="submission" date="2021-12" db="EMBL/GenBank/DDBJ databases">
        <authorList>
            <person name="King R."/>
        </authorList>
    </citation>
    <scope>NUCLEOTIDE SEQUENCE</scope>
</reference>
<sequence length="118" mass="12733">MKSAILCLFLVAALASMTAAEPGYVSVYNSGGYVTWIVASYKEANGQTKSVSTDSYPIGQTKTITFPDGATNIVVTSKVGIFWGYDSDIFTKTYSSPPKDCFKVWGITLSTSWAKIDC</sequence>
<dbReference type="Gene3D" id="2.60.40.1430">
    <property type="entry name" value="Perfringolysin, domain 4"/>
    <property type="match status" value="1"/>
</dbReference>
<dbReference type="EMBL" id="OU963863">
    <property type="protein sequence ID" value="CAH0385300.1"/>
    <property type="molecule type" value="Genomic_DNA"/>
</dbReference>
<dbReference type="InterPro" id="IPR038700">
    <property type="entry name" value="Thiol_cytolys_C_sf"/>
</dbReference>
<protein>
    <submittedName>
        <fullName evidence="2">Uncharacterized protein</fullName>
    </submittedName>
</protein>
<evidence type="ECO:0000256" key="1">
    <source>
        <dbReference type="SAM" id="SignalP"/>
    </source>
</evidence>
<keyword evidence="3" id="KW-1185">Reference proteome</keyword>
<keyword evidence="1" id="KW-0732">Signal</keyword>
<proteinExistence type="predicted"/>
<evidence type="ECO:0000313" key="2">
    <source>
        <dbReference type="EMBL" id="CAH0385300.1"/>
    </source>
</evidence>
<name>A0A9P0EZ81_BEMTA</name>
<evidence type="ECO:0000313" key="3">
    <source>
        <dbReference type="Proteomes" id="UP001152759"/>
    </source>
</evidence>
<feature type="signal peptide" evidence="1">
    <location>
        <begin position="1"/>
        <end position="20"/>
    </location>
</feature>